<dbReference type="PANTHER" id="PTHR43761:SF1">
    <property type="entry name" value="D-ISOMER SPECIFIC 2-HYDROXYACID DEHYDROGENASE CATALYTIC DOMAIN-CONTAINING PROTEIN-RELATED"/>
    <property type="match status" value="1"/>
</dbReference>
<feature type="domain" description="D-isomer specific 2-hydroxyacid dehydrogenase catalytic" evidence="5">
    <location>
        <begin position="16"/>
        <end position="318"/>
    </location>
</feature>
<evidence type="ECO:0000259" key="6">
    <source>
        <dbReference type="Pfam" id="PF02826"/>
    </source>
</evidence>
<evidence type="ECO:0000256" key="4">
    <source>
        <dbReference type="RuleBase" id="RU003719"/>
    </source>
</evidence>
<reference evidence="7" key="2">
    <citation type="journal article" date="2023" name="Curr. Microbiol.">
        <title>Granulicatella seriolae sp. nov., a Novel Facultative Anaerobe Isolated from Yellowtail Marine Fish.</title>
        <authorList>
            <person name="Lee M."/>
            <person name="Choi Y.J."/>
            <person name="Farooq A."/>
            <person name="Jeong J.B."/>
            <person name="Jung M.Y."/>
        </authorList>
    </citation>
    <scope>NUCLEOTIDE SEQUENCE</scope>
    <source>
        <strain evidence="7">S8</strain>
    </source>
</reference>
<dbReference type="Pfam" id="PF00389">
    <property type="entry name" value="2-Hacid_dh"/>
    <property type="match status" value="1"/>
</dbReference>
<dbReference type="InterPro" id="IPR029752">
    <property type="entry name" value="D-isomer_DH_CS1"/>
</dbReference>
<dbReference type="EMBL" id="JANHNZ010000001">
    <property type="protein sequence ID" value="MCQ9209112.1"/>
    <property type="molecule type" value="Genomic_DNA"/>
</dbReference>
<dbReference type="InterPro" id="IPR006139">
    <property type="entry name" value="D-isomer_2_OHA_DH_cat_dom"/>
</dbReference>
<proteinExistence type="inferred from homology"/>
<evidence type="ECO:0000256" key="3">
    <source>
        <dbReference type="ARBA" id="ARBA00023027"/>
    </source>
</evidence>
<evidence type="ECO:0000313" key="7">
    <source>
        <dbReference type="EMBL" id="MCQ9209112.1"/>
    </source>
</evidence>
<keyword evidence="3" id="KW-0520">NAD</keyword>
<organism evidence="7 8">
    <name type="scientific">Granulicatella seriolae</name>
    <dbReference type="NCBI Taxonomy" id="2967226"/>
    <lineage>
        <taxon>Bacteria</taxon>
        <taxon>Bacillati</taxon>
        <taxon>Bacillota</taxon>
        <taxon>Bacilli</taxon>
        <taxon>Lactobacillales</taxon>
        <taxon>Carnobacteriaceae</taxon>
        <taxon>Granulicatella</taxon>
    </lineage>
</organism>
<dbReference type="InterPro" id="IPR006140">
    <property type="entry name" value="D-isomer_DH_NAD-bd"/>
</dbReference>
<dbReference type="Pfam" id="PF02826">
    <property type="entry name" value="2-Hacid_dh_C"/>
    <property type="match status" value="1"/>
</dbReference>
<protein>
    <submittedName>
        <fullName evidence="7">C-terminal binding protein</fullName>
    </submittedName>
</protein>
<accession>A0ABT1WKK6</accession>
<name>A0ABT1WKK6_9LACT</name>
<reference evidence="7" key="3">
    <citation type="journal article" date="2023" name="Microbiol. Resour. Announc.">
        <title>Draft Genome Sequence of Granulicatella sp. Strain S8, Isolated from a Marine Fish, Seriola quinqueradiata.</title>
        <authorList>
            <person name="Lee M."/>
            <person name="Farooq A."/>
            <person name="Jeong J.B."/>
            <person name="Jung M.Y."/>
        </authorList>
    </citation>
    <scope>NUCLEOTIDE SEQUENCE</scope>
    <source>
        <strain evidence="7">S8</strain>
    </source>
</reference>
<reference evidence="7" key="1">
    <citation type="submission" date="2022-07" db="EMBL/GenBank/DDBJ databases">
        <authorList>
            <person name="Jung M.-Y."/>
            <person name="Lee M."/>
        </authorList>
    </citation>
    <scope>NUCLEOTIDE SEQUENCE</scope>
    <source>
        <strain evidence="7">S8</strain>
    </source>
</reference>
<keyword evidence="2 4" id="KW-0560">Oxidoreductase</keyword>
<dbReference type="RefSeq" id="WP_256944222.1">
    <property type="nucleotide sequence ID" value="NZ_JANHNZ010000001.1"/>
</dbReference>
<dbReference type="SUPFAM" id="SSF52283">
    <property type="entry name" value="Formate/glycerate dehydrogenase catalytic domain-like"/>
    <property type="match status" value="1"/>
</dbReference>
<dbReference type="PROSITE" id="PS00065">
    <property type="entry name" value="D_2_HYDROXYACID_DH_1"/>
    <property type="match status" value="1"/>
</dbReference>
<feature type="domain" description="D-isomer specific 2-hydroxyacid dehydrogenase NAD-binding" evidence="6">
    <location>
        <begin position="114"/>
        <end position="292"/>
    </location>
</feature>
<sequence>MKIVITDYKDSMMPTHDYEKEILINGLDSCEIVVYEYTDEKRPEFFEIIKDADAILTAFTKIDAEAMDHAPNLKIISMNATGYDNVDLDAANERGIGVCPVGEYCTQDVAEFTITMMMTLVKNIKMYIQDVDHNHQWRYEIGTLNKRISDMTLGIFGFGKIGKAVGKRAKALGMNVIACDPFIPQDSGREFDIDLVDAEEIFAQADVITNNMNLNETNIEFFNLINFQKMQQKPYFINMGRGGCVVENDLMTALDNGYLKGCGLDVLQDETPDLSSHPLVGRPNVIITPHAAFYTQTSLNELQRISTENIVHYLNGEKEKVFKLVSKN</sequence>
<evidence type="ECO:0000256" key="2">
    <source>
        <dbReference type="ARBA" id="ARBA00023002"/>
    </source>
</evidence>
<dbReference type="InterPro" id="IPR036291">
    <property type="entry name" value="NAD(P)-bd_dom_sf"/>
</dbReference>
<dbReference type="Proteomes" id="UP001059480">
    <property type="component" value="Unassembled WGS sequence"/>
</dbReference>
<keyword evidence="8" id="KW-1185">Reference proteome</keyword>
<dbReference type="PANTHER" id="PTHR43761">
    <property type="entry name" value="D-ISOMER SPECIFIC 2-HYDROXYACID DEHYDROGENASE FAMILY PROTEIN (AFU_ORTHOLOGUE AFUA_1G13630)"/>
    <property type="match status" value="1"/>
</dbReference>
<dbReference type="InterPro" id="IPR050418">
    <property type="entry name" value="D-iso_2-hydroxyacid_DH_PdxB"/>
</dbReference>
<comment type="caution">
    <text evidence="7">The sequence shown here is derived from an EMBL/GenBank/DDBJ whole genome shotgun (WGS) entry which is preliminary data.</text>
</comment>
<evidence type="ECO:0000313" key="8">
    <source>
        <dbReference type="Proteomes" id="UP001059480"/>
    </source>
</evidence>
<comment type="similarity">
    <text evidence="1 4">Belongs to the D-isomer specific 2-hydroxyacid dehydrogenase family.</text>
</comment>
<evidence type="ECO:0000256" key="1">
    <source>
        <dbReference type="ARBA" id="ARBA00005854"/>
    </source>
</evidence>
<dbReference type="SUPFAM" id="SSF51735">
    <property type="entry name" value="NAD(P)-binding Rossmann-fold domains"/>
    <property type="match status" value="1"/>
</dbReference>
<evidence type="ECO:0000259" key="5">
    <source>
        <dbReference type="Pfam" id="PF00389"/>
    </source>
</evidence>
<gene>
    <name evidence="7" type="ORF">NPA36_00835</name>
</gene>
<dbReference type="Gene3D" id="3.40.50.720">
    <property type="entry name" value="NAD(P)-binding Rossmann-like Domain"/>
    <property type="match status" value="2"/>
</dbReference>